<feature type="region of interest" description="Disordered" evidence="1">
    <location>
        <begin position="156"/>
        <end position="183"/>
    </location>
</feature>
<accession>A0A3M2LKS9</accession>
<dbReference type="AlphaFoldDB" id="A0A3M2LKS9"/>
<sequence length="183" mass="19350">MPGQDPIAALCGLVGQLAEAEDPSSQALPLAEVVRLAAWGLREAVGAGLRVESAGPVESAGRVLDLVFWAWDEFLGVLHEVESEMKTLHDRTVAESMASRSAGAVWDDKDAAKVRERLRVLDEVLVNLSSCRNTLGGSHMLLSHTTSALDLLNTLTPPQTVNDPAGDPAGTGINADTEAKTDE</sequence>
<evidence type="ECO:0000313" key="2">
    <source>
        <dbReference type="EMBL" id="RMI38067.1"/>
    </source>
</evidence>
<gene>
    <name evidence="2" type="ORF">EBO15_34125</name>
</gene>
<evidence type="ECO:0000256" key="1">
    <source>
        <dbReference type="SAM" id="MobiDB-lite"/>
    </source>
</evidence>
<keyword evidence="3" id="KW-1185">Reference proteome</keyword>
<reference evidence="2 3" key="1">
    <citation type="submission" date="2018-10" db="EMBL/GenBank/DDBJ databases">
        <title>Isolation from soil.</title>
        <authorList>
            <person name="Hu J."/>
        </authorList>
    </citation>
    <scope>NUCLEOTIDE SEQUENCE [LARGE SCALE GENOMIC DNA]</scope>
    <source>
        <strain evidence="2 3">NEAU-Ht49</strain>
    </source>
</reference>
<comment type="caution">
    <text evidence="2">The sequence shown here is derived from an EMBL/GenBank/DDBJ whole genome shotgun (WGS) entry which is preliminary data.</text>
</comment>
<dbReference type="Proteomes" id="UP000282674">
    <property type="component" value="Unassembled WGS sequence"/>
</dbReference>
<proteinExistence type="predicted"/>
<organism evidence="2 3">
    <name type="scientific">Actinomadura harenae</name>
    <dbReference type="NCBI Taxonomy" id="2483351"/>
    <lineage>
        <taxon>Bacteria</taxon>
        <taxon>Bacillati</taxon>
        <taxon>Actinomycetota</taxon>
        <taxon>Actinomycetes</taxon>
        <taxon>Streptosporangiales</taxon>
        <taxon>Thermomonosporaceae</taxon>
        <taxon>Actinomadura</taxon>
    </lineage>
</organism>
<name>A0A3M2LKS9_9ACTN</name>
<evidence type="ECO:0000313" key="3">
    <source>
        <dbReference type="Proteomes" id="UP000282674"/>
    </source>
</evidence>
<protein>
    <submittedName>
        <fullName evidence="2">Uncharacterized protein</fullName>
    </submittedName>
</protein>
<dbReference type="EMBL" id="RFFG01000093">
    <property type="protein sequence ID" value="RMI38067.1"/>
    <property type="molecule type" value="Genomic_DNA"/>
</dbReference>